<protein>
    <submittedName>
        <fullName evidence="2">DUF6198 family protein</fullName>
    </submittedName>
</protein>
<sequence length="236" mass="25600">MNERARASLLTRYLVFAVGVVIMSFGVALSVRASLGTAPISTLPTVLSFTGIGTVGSLTIIMNAVFVVLQIALLRRRYRWIQLLQLPAATLFGVAIDGSLWLLRDVAPSEYWQQALLTIVGTIVLSIGVWIEVTPRVLMVPGEGLVQAIADVTHRRFGNIKVAFDVTLVTLATIVSLILFHGLVGVREGTVFGALTVGNFVKLWQRLFPGLGRWVTPHPPEHPEHPADLAPTHPAS</sequence>
<organism evidence="2">
    <name type="scientific">Gulosibacter sediminis</name>
    <dbReference type="NCBI Taxonomy" id="1729695"/>
    <lineage>
        <taxon>Bacteria</taxon>
        <taxon>Bacillati</taxon>
        <taxon>Actinomycetota</taxon>
        <taxon>Actinomycetes</taxon>
        <taxon>Micrococcales</taxon>
        <taxon>Microbacteriaceae</taxon>
        <taxon>Gulosibacter</taxon>
    </lineage>
</organism>
<feature type="transmembrane region" description="Helical" evidence="1">
    <location>
        <begin position="162"/>
        <end position="184"/>
    </location>
</feature>
<feature type="transmembrane region" description="Helical" evidence="1">
    <location>
        <begin position="51"/>
        <end position="74"/>
    </location>
</feature>
<dbReference type="InterPro" id="IPR038750">
    <property type="entry name" value="YczE/YyaS-like"/>
</dbReference>
<name>A0ABY4MZE5_9MICO</name>
<dbReference type="Pfam" id="PF19700">
    <property type="entry name" value="DUF6198"/>
    <property type="match status" value="1"/>
</dbReference>
<evidence type="ECO:0000313" key="2">
    <source>
        <dbReference type="EMBL" id="UQN14756.1"/>
    </source>
</evidence>
<dbReference type="EMBL" id="CP097160">
    <property type="protein sequence ID" value="UQN14756.1"/>
    <property type="molecule type" value="Genomic_DNA"/>
</dbReference>
<keyword evidence="1" id="KW-1133">Transmembrane helix</keyword>
<feature type="transmembrane region" description="Helical" evidence="1">
    <location>
        <begin position="115"/>
        <end position="133"/>
    </location>
</feature>
<evidence type="ECO:0000256" key="1">
    <source>
        <dbReference type="SAM" id="Phobius"/>
    </source>
</evidence>
<accession>A0ABY4MZE5</accession>
<feature type="transmembrane region" description="Helical" evidence="1">
    <location>
        <begin position="12"/>
        <end position="31"/>
    </location>
</feature>
<keyword evidence="1" id="KW-0812">Transmembrane</keyword>
<dbReference type="PANTHER" id="PTHR40078">
    <property type="entry name" value="INTEGRAL MEMBRANE PROTEIN-RELATED"/>
    <property type="match status" value="1"/>
</dbReference>
<feature type="transmembrane region" description="Helical" evidence="1">
    <location>
        <begin position="86"/>
        <end position="103"/>
    </location>
</feature>
<reference evidence="2" key="1">
    <citation type="submission" date="2022-05" db="EMBL/GenBank/DDBJ databases">
        <title>Complete genome sequence of toluene-degrading Gulosibacter sediminis strain ACHW.36C.</title>
        <authorList>
            <person name="Wai A.C."/>
            <person name="Lai G.K."/>
            <person name="Griffin S.D."/>
            <person name="Leung F.C."/>
        </authorList>
    </citation>
    <scope>NUCLEOTIDE SEQUENCE [LARGE SCALE GENOMIC DNA]</scope>
    <source>
        <strain evidence="2">ACHW.36C</strain>
    </source>
</reference>
<proteinExistence type="predicted"/>
<dbReference type="PANTHER" id="PTHR40078:SF1">
    <property type="entry name" value="INTEGRAL MEMBRANE PROTEIN"/>
    <property type="match status" value="1"/>
</dbReference>
<gene>
    <name evidence="2" type="ORF">M3M28_12040</name>
</gene>
<keyword evidence="1" id="KW-0472">Membrane</keyword>